<sequence length="163" mass="18424">MRQLTLPRWVVWRSGRVHCVPFTGFRDGTHAHPAAEHSSAPSTHGKQRLPFLLFSLLLRSSIHAYEFTVPKNSEIRGNLQRKDFCGFCLQINPASEDKTLVMLRSHTEGKGVENILPKDIIPIVETVRDIHIHSTLKQLRPLALEVAPPMTSDPVLFIYALTI</sequence>
<dbReference type="AlphaFoldDB" id="A0A016WYN0"/>
<proteinExistence type="predicted"/>
<name>A0A016WYN0_9BILA</name>
<evidence type="ECO:0000313" key="1">
    <source>
        <dbReference type="EMBL" id="EYC44108.1"/>
    </source>
</evidence>
<dbReference type="EMBL" id="JARK01000072">
    <property type="protein sequence ID" value="EYC44108.1"/>
    <property type="molecule type" value="Genomic_DNA"/>
</dbReference>
<accession>A0A016WYN0</accession>
<protein>
    <submittedName>
        <fullName evidence="1">Uncharacterized protein</fullName>
    </submittedName>
</protein>
<reference evidence="2" key="1">
    <citation type="journal article" date="2015" name="Nat. Genet.">
        <title>The genome and transcriptome of the zoonotic hookworm Ancylostoma ceylanicum identify infection-specific gene families.</title>
        <authorList>
            <person name="Schwarz E.M."/>
            <person name="Hu Y."/>
            <person name="Antoshechkin I."/>
            <person name="Miller M.M."/>
            <person name="Sternberg P.W."/>
            <person name="Aroian R.V."/>
        </authorList>
    </citation>
    <scope>NUCLEOTIDE SEQUENCE</scope>
    <source>
        <strain evidence="2">HY135</strain>
    </source>
</reference>
<comment type="caution">
    <text evidence="1">The sequence shown here is derived from an EMBL/GenBank/DDBJ whole genome shotgun (WGS) entry which is preliminary data.</text>
</comment>
<evidence type="ECO:0000313" key="2">
    <source>
        <dbReference type="Proteomes" id="UP000024635"/>
    </source>
</evidence>
<keyword evidence="2" id="KW-1185">Reference proteome</keyword>
<gene>
    <name evidence="1" type="primary">Acey_s0472.g2073</name>
    <name evidence="1" type="ORF">Y032_0472g2073</name>
</gene>
<organism evidence="1 2">
    <name type="scientific">Ancylostoma ceylanicum</name>
    <dbReference type="NCBI Taxonomy" id="53326"/>
    <lineage>
        <taxon>Eukaryota</taxon>
        <taxon>Metazoa</taxon>
        <taxon>Ecdysozoa</taxon>
        <taxon>Nematoda</taxon>
        <taxon>Chromadorea</taxon>
        <taxon>Rhabditida</taxon>
        <taxon>Rhabditina</taxon>
        <taxon>Rhabditomorpha</taxon>
        <taxon>Strongyloidea</taxon>
        <taxon>Ancylostomatidae</taxon>
        <taxon>Ancylostomatinae</taxon>
        <taxon>Ancylostoma</taxon>
    </lineage>
</organism>
<dbReference type="Proteomes" id="UP000024635">
    <property type="component" value="Unassembled WGS sequence"/>
</dbReference>